<accession>M7SUY8</accession>
<organism evidence="1 2">
    <name type="scientific">Eutypa lata (strain UCR-EL1)</name>
    <name type="common">Grapevine dieback disease fungus</name>
    <name type="synonym">Eutypa armeniacae</name>
    <dbReference type="NCBI Taxonomy" id="1287681"/>
    <lineage>
        <taxon>Eukaryota</taxon>
        <taxon>Fungi</taxon>
        <taxon>Dikarya</taxon>
        <taxon>Ascomycota</taxon>
        <taxon>Pezizomycotina</taxon>
        <taxon>Sordariomycetes</taxon>
        <taxon>Xylariomycetidae</taxon>
        <taxon>Xylariales</taxon>
        <taxon>Diatrypaceae</taxon>
        <taxon>Eutypa</taxon>
    </lineage>
</organism>
<dbReference type="EMBL" id="KB705877">
    <property type="protein sequence ID" value="EMR70394.1"/>
    <property type="molecule type" value="Genomic_DNA"/>
</dbReference>
<name>M7SUY8_EUTLA</name>
<dbReference type="Proteomes" id="UP000012174">
    <property type="component" value="Unassembled WGS sequence"/>
</dbReference>
<dbReference type="OrthoDB" id="3499003at2759"/>
<dbReference type="STRING" id="1287681.M7SUY8"/>
<dbReference type="OMA" id="DAYIDAC"/>
<dbReference type="KEGG" id="ela:UCREL1_2580"/>
<keyword evidence="2" id="KW-1185">Reference proteome</keyword>
<protein>
    <recommendedName>
        <fullName evidence="3">Apple domain-containing protein</fullName>
    </recommendedName>
</protein>
<gene>
    <name evidence="1" type="ORF">UCREL1_2580</name>
</gene>
<dbReference type="AlphaFoldDB" id="M7SUY8"/>
<dbReference type="Gene3D" id="3.50.4.10">
    <property type="entry name" value="Hepatocyte Growth Factor"/>
    <property type="match status" value="1"/>
</dbReference>
<reference evidence="2" key="1">
    <citation type="journal article" date="2013" name="Genome Announc.">
        <title>Draft genome sequence of the grapevine dieback fungus Eutypa lata UCR-EL1.</title>
        <authorList>
            <person name="Blanco-Ulate B."/>
            <person name="Rolshausen P.E."/>
            <person name="Cantu D."/>
        </authorList>
    </citation>
    <scope>NUCLEOTIDE SEQUENCE [LARGE SCALE GENOMIC DNA]</scope>
    <source>
        <strain evidence="2">UCR-EL1</strain>
    </source>
</reference>
<proteinExistence type="predicted"/>
<evidence type="ECO:0000313" key="2">
    <source>
        <dbReference type="Proteomes" id="UP000012174"/>
    </source>
</evidence>
<evidence type="ECO:0000313" key="1">
    <source>
        <dbReference type="EMBL" id="EMR70394.1"/>
    </source>
</evidence>
<dbReference type="HOGENOM" id="CLU_2073141_0_0_1"/>
<sequence length="118" mass="12893">MTSTAPSPTVSVLKLAPTPIKCPDANESVYQPNPDTRPFLVRCDVTYNSSDMGGSSATNDTRRKDTESVEECIDVCAQDSDCAGASWGKSEGKFTCWMKKSLEESTGKLDWFSVIKQE</sequence>
<evidence type="ECO:0008006" key="3">
    <source>
        <dbReference type="Google" id="ProtNLM"/>
    </source>
</evidence>